<protein>
    <recommendedName>
        <fullName evidence="1">DUF5675 domain-containing protein</fullName>
    </recommendedName>
</protein>
<feature type="domain" description="DUF5675" evidence="1">
    <location>
        <begin position="5"/>
        <end position="124"/>
    </location>
</feature>
<organism evidence="2">
    <name type="scientific">uncultured bacterium fosmid pJB83B9</name>
    <dbReference type="NCBI Taxonomy" id="1478070"/>
    <lineage>
        <taxon>Bacteria</taxon>
        <taxon>environmental samples</taxon>
    </lineage>
</organism>
<proteinExistence type="predicted"/>
<sequence>MKIVVDRKYKKSNYTIGRLSVDGKFICNTLEDAVRGVKIPGITAIPAGLYEIDMATVSPKFMSRLWARPYNGIVPRLKNVPGFEGILIHPGNNAADTDGCILVGRNTEVGRVLQSVETYFLLMDLYLVPAFRRREKITIELH</sequence>
<dbReference type="InterPro" id="IPR043732">
    <property type="entry name" value="DUF5675"/>
</dbReference>
<dbReference type="EMBL" id="KF540242">
    <property type="protein sequence ID" value="AIF26678.1"/>
    <property type="molecule type" value="Genomic_DNA"/>
</dbReference>
<evidence type="ECO:0000259" key="1">
    <source>
        <dbReference type="Pfam" id="PF18925"/>
    </source>
</evidence>
<evidence type="ECO:0000313" key="2">
    <source>
        <dbReference type="EMBL" id="AIF26678.1"/>
    </source>
</evidence>
<accession>A0A0H3U9W1</accession>
<dbReference type="Pfam" id="PF18925">
    <property type="entry name" value="DUF5675"/>
    <property type="match status" value="1"/>
</dbReference>
<reference evidence="2" key="1">
    <citation type="submission" date="2013-08" db="EMBL/GenBank/DDBJ databases">
        <title>Comparison of modified E. coli strains.</title>
        <authorList>
            <person name="Juergensen J."/>
            <person name="Bonge A."/>
            <person name="Streit W.R."/>
        </authorList>
    </citation>
    <scope>NUCLEOTIDE SEQUENCE</scope>
</reference>
<dbReference type="AlphaFoldDB" id="A0A0H3U9W1"/>
<name>A0A0H3U9W1_9BACT</name>